<keyword evidence="6" id="KW-0521">NADP</keyword>
<dbReference type="Gene3D" id="3.50.50.60">
    <property type="entry name" value="FAD/NAD(P)-binding domain"/>
    <property type="match status" value="1"/>
</dbReference>
<keyword evidence="9" id="KW-0411">Iron-sulfur</keyword>
<keyword evidence="5" id="KW-0274">FAD</keyword>
<dbReference type="PROSITE" id="PS51379">
    <property type="entry name" value="4FE4S_FER_2"/>
    <property type="match status" value="2"/>
</dbReference>
<dbReference type="Pfam" id="PF00037">
    <property type="entry name" value="Fer4"/>
    <property type="match status" value="1"/>
</dbReference>
<feature type="domain" description="4Fe-4S ferredoxin-type" evidence="11">
    <location>
        <begin position="37"/>
        <end position="66"/>
    </location>
</feature>
<keyword evidence="3" id="KW-0285">Flavoprotein</keyword>
<evidence type="ECO:0000256" key="10">
    <source>
        <dbReference type="ARBA" id="ARBA00047776"/>
    </source>
</evidence>
<dbReference type="PANTHER" id="PTHR48467">
    <property type="entry name" value="GLUTAMATE SYNTHASE 1 [NADH], CHLOROPLASTIC-LIKE"/>
    <property type="match status" value="1"/>
</dbReference>
<evidence type="ECO:0000256" key="6">
    <source>
        <dbReference type="ARBA" id="ARBA00022857"/>
    </source>
</evidence>
<evidence type="ECO:0000256" key="3">
    <source>
        <dbReference type="ARBA" id="ARBA00022630"/>
    </source>
</evidence>
<comment type="cofactor">
    <cofactor evidence="1">
        <name>FAD</name>
        <dbReference type="ChEBI" id="CHEBI:57692"/>
    </cofactor>
</comment>
<keyword evidence="8" id="KW-0408">Iron</keyword>
<evidence type="ECO:0000256" key="7">
    <source>
        <dbReference type="ARBA" id="ARBA00023002"/>
    </source>
</evidence>
<keyword evidence="4" id="KW-0479">Metal-binding</keyword>
<keyword evidence="13" id="KW-1185">Reference proteome</keyword>
<dbReference type="InterPro" id="IPR036188">
    <property type="entry name" value="FAD/NAD-bd_sf"/>
</dbReference>
<dbReference type="Gene3D" id="3.30.70.20">
    <property type="match status" value="1"/>
</dbReference>
<reference evidence="12 13" key="1">
    <citation type="submission" date="2024-03" db="EMBL/GenBank/DDBJ databases">
        <title>Draft genome sequence of Pseudonocardia nematodicida JCM 31783.</title>
        <authorList>
            <person name="Butdee W."/>
            <person name="Duangmal K."/>
        </authorList>
    </citation>
    <scope>NUCLEOTIDE SEQUENCE [LARGE SCALE GENOMIC DNA]</scope>
    <source>
        <strain evidence="12 13">JCM 31783</strain>
    </source>
</reference>
<dbReference type="PANTHER" id="PTHR48467:SF1">
    <property type="entry name" value="GLUTAMATE SYNTHASE 1 [NADH], CHLOROPLASTIC-LIKE"/>
    <property type="match status" value="1"/>
</dbReference>
<dbReference type="PROSITE" id="PS00198">
    <property type="entry name" value="4FE4S_FER_1"/>
    <property type="match status" value="1"/>
</dbReference>
<comment type="caution">
    <text evidence="12">The sequence shown here is derived from an EMBL/GenBank/DDBJ whole genome shotgun (WGS) entry which is preliminary data.</text>
</comment>
<proteinExistence type="predicted"/>
<evidence type="ECO:0000256" key="2">
    <source>
        <dbReference type="ARBA" id="ARBA00013223"/>
    </source>
</evidence>
<dbReference type="EMBL" id="JBEDNQ010000002">
    <property type="protein sequence ID" value="MEQ3549913.1"/>
    <property type="molecule type" value="Genomic_DNA"/>
</dbReference>
<evidence type="ECO:0000256" key="1">
    <source>
        <dbReference type="ARBA" id="ARBA00001974"/>
    </source>
</evidence>
<dbReference type="RefSeq" id="WP_349297005.1">
    <property type="nucleotide sequence ID" value="NZ_JBEDNQ010000002.1"/>
</dbReference>
<sequence>MTHVITRSCCNDAACVEVCPVDCIRPRPGDPGFGSAETLYIDPSTCIDCGACADVCPVGAIVTDRGLDDEGRTGLALAQSWFAQAPVAPGPDRRPVRSAPRTRGGLRVAVVGTGPSGFYAVQELLERTAGDVQVSLLDRLPVPGGLVRYGVAPDHGATKGFGDGMERLLRRPQVRLHLNVEVGAHVSAAELLDGHDAVVHAVGAAGERRLGIPGEDLPGSHPARDLVAWYNGHPDLDGRDFALDTERAVVIGNGNVALDVARILVSDPADLATTDLALPALQTLRRSRIREVHVVGRRDPARAAFSTPELLGLDRVRGVQVLVPGGEAVSGPTTGFADGARSGIVAGFAGRVPDPARRRIVLRFGRAPREILGGDAVRAVRFGTPDGGVEDVECGLVLRAVGYRGTPVAGLPFDHARAAVPHEAGRVLTGPGGRVVPGHYVTGWIKRGPSGVIGTNRTCAGETVGSLLADHAAGRLTEPAPSAADDLDRLLRARRPERVGLEGWRAIDRAERLGGRPAGAPRRKIVTIDGLIAAAGAGAGDG</sequence>
<evidence type="ECO:0000313" key="13">
    <source>
        <dbReference type="Proteomes" id="UP001494902"/>
    </source>
</evidence>
<dbReference type="PRINTS" id="PR00419">
    <property type="entry name" value="ADXRDTASE"/>
</dbReference>
<gene>
    <name evidence="12" type="ORF">WIS52_05475</name>
</gene>
<protein>
    <recommendedName>
        <fullName evidence="2">ferredoxin--NADP(+) reductase</fullName>
        <ecNumber evidence="2">1.18.1.2</ecNumber>
    </recommendedName>
</protein>
<dbReference type="InterPro" id="IPR017896">
    <property type="entry name" value="4Fe4S_Fe-S-bd"/>
</dbReference>
<keyword evidence="7" id="KW-0560">Oxidoreductase</keyword>
<feature type="domain" description="4Fe-4S ferredoxin-type" evidence="11">
    <location>
        <begin position="1"/>
        <end position="29"/>
    </location>
</feature>
<dbReference type="InterPro" id="IPR017900">
    <property type="entry name" value="4Fe4S_Fe_S_CS"/>
</dbReference>
<evidence type="ECO:0000313" key="12">
    <source>
        <dbReference type="EMBL" id="MEQ3549913.1"/>
    </source>
</evidence>
<evidence type="ECO:0000256" key="9">
    <source>
        <dbReference type="ARBA" id="ARBA00023014"/>
    </source>
</evidence>
<evidence type="ECO:0000256" key="4">
    <source>
        <dbReference type="ARBA" id="ARBA00022723"/>
    </source>
</evidence>
<organism evidence="12 13">
    <name type="scientific">Pseudonocardia nematodicida</name>
    <dbReference type="NCBI Taxonomy" id="1206997"/>
    <lineage>
        <taxon>Bacteria</taxon>
        <taxon>Bacillati</taxon>
        <taxon>Actinomycetota</taxon>
        <taxon>Actinomycetes</taxon>
        <taxon>Pseudonocardiales</taxon>
        <taxon>Pseudonocardiaceae</taxon>
        <taxon>Pseudonocardia</taxon>
    </lineage>
</organism>
<dbReference type="SUPFAM" id="SSF54862">
    <property type="entry name" value="4Fe-4S ferredoxins"/>
    <property type="match status" value="1"/>
</dbReference>
<comment type="catalytic activity">
    <reaction evidence="10">
        <text>2 reduced [2Fe-2S]-[ferredoxin] + NADP(+) + H(+) = 2 oxidized [2Fe-2S]-[ferredoxin] + NADPH</text>
        <dbReference type="Rhea" id="RHEA:20125"/>
        <dbReference type="Rhea" id="RHEA-COMP:10000"/>
        <dbReference type="Rhea" id="RHEA-COMP:10001"/>
        <dbReference type="ChEBI" id="CHEBI:15378"/>
        <dbReference type="ChEBI" id="CHEBI:33737"/>
        <dbReference type="ChEBI" id="CHEBI:33738"/>
        <dbReference type="ChEBI" id="CHEBI:57783"/>
        <dbReference type="ChEBI" id="CHEBI:58349"/>
        <dbReference type="EC" id="1.18.1.2"/>
    </reaction>
</comment>
<evidence type="ECO:0000256" key="5">
    <source>
        <dbReference type="ARBA" id="ARBA00022827"/>
    </source>
</evidence>
<dbReference type="Pfam" id="PF07992">
    <property type="entry name" value="Pyr_redox_2"/>
    <property type="match status" value="1"/>
</dbReference>
<evidence type="ECO:0000259" key="11">
    <source>
        <dbReference type="PROSITE" id="PS51379"/>
    </source>
</evidence>
<dbReference type="InterPro" id="IPR023753">
    <property type="entry name" value="FAD/NAD-binding_dom"/>
</dbReference>
<dbReference type="SUPFAM" id="SSF51971">
    <property type="entry name" value="Nucleotide-binding domain"/>
    <property type="match status" value="2"/>
</dbReference>
<dbReference type="Proteomes" id="UP001494902">
    <property type="component" value="Unassembled WGS sequence"/>
</dbReference>
<evidence type="ECO:0000256" key="8">
    <source>
        <dbReference type="ARBA" id="ARBA00023004"/>
    </source>
</evidence>
<dbReference type="EC" id="1.18.1.2" evidence="2"/>
<dbReference type="InterPro" id="IPR055275">
    <property type="entry name" value="Ferredox_Rdtase"/>
</dbReference>
<dbReference type="Gene3D" id="3.40.50.720">
    <property type="entry name" value="NAD(P)-binding Rossmann-like Domain"/>
    <property type="match status" value="1"/>
</dbReference>
<name>A0ABV1K7T4_9PSEU</name>
<dbReference type="CDD" id="cd04410">
    <property type="entry name" value="DMSOR_beta-like"/>
    <property type="match status" value="1"/>
</dbReference>
<accession>A0ABV1K7T4</accession>